<sequence length="183" mass="19739">MTSSDVMDCTPQISDRRRRRSLASELESEHNATPLKHQTPGGRFSTPGRTPDTSGFAELWGDDDTIKPVKSAQMKAVPLPRTGTAEGCSDGASLVIVSDEGAVEFEFEGKVYRVIDDGAVRSVLAEATMPPRRSVASMARAQRANKKTSTRQCVARDLFADAPEAAVRIAWPGQSIEAELFGS</sequence>
<gene>
    <name evidence="2" type="ORF">NSCI0253_LOCUS37796</name>
</gene>
<feature type="region of interest" description="Disordered" evidence="1">
    <location>
        <begin position="1"/>
        <end position="55"/>
    </location>
</feature>
<protein>
    <submittedName>
        <fullName evidence="2">Uncharacterized protein</fullName>
    </submittedName>
</protein>
<name>A0A7S1ATN5_NOCSC</name>
<proteinExistence type="predicted"/>
<evidence type="ECO:0000313" key="2">
    <source>
        <dbReference type="EMBL" id="CAD8863441.1"/>
    </source>
</evidence>
<dbReference type="AlphaFoldDB" id="A0A7S1ATN5"/>
<organism evidence="2">
    <name type="scientific">Noctiluca scintillans</name>
    <name type="common">Sea sparkle</name>
    <name type="synonym">Red tide dinoflagellate</name>
    <dbReference type="NCBI Taxonomy" id="2966"/>
    <lineage>
        <taxon>Eukaryota</taxon>
        <taxon>Sar</taxon>
        <taxon>Alveolata</taxon>
        <taxon>Dinophyceae</taxon>
        <taxon>Noctilucales</taxon>
        <taxon>Noctilucaceae</taxon>
        <taxon>Noctiluca</taxon>
    </lineage>
</organism>
<dbReference type="EMBL" id="HBFQ01053052">
    <property type="protein sequence ID" value="CAD8863441.1"/>
    <property type="molecule type" value="Transcribed_RNA"/>
</dbReference>
<reference evidence="2" key="1">
    <citation type="submission" date="2021-01" db="EMBL/GenBank/DDBJ databases">
        <authorList>
            <person name="Corre E."/>
            <person name="Pelletier E."/>
            <person name="Niang G."/>
            <person name="Scheremetjew M."/>
            <person name="Finn R."/>
            <person name="Kale V."/>
            <person name="Holt S."/>
            <person name="Cochrane G."/>
            <person name="Meng A."/>
            <person name="Brown T."/>
            <person name="Cohen L."/>
        </authorList>
    </citation>
    <scope>NUCLEOTIDE SEQUENCE</scope>
</reference>
<evidence type="ECO:0000256" key="1">
    <source>
        <dbReference type="SAM" id="MobiDB-lite"/>
    </source>
</evidence>
<accession>A0A7S1ATN5</accession>